<evidence type="ECO:0000313" key="1">
    <source>
        <dbReference type="EMBL" id="ALP93708.1"/>
    </source>
</evidence>
<dbReference type="STRING" id="1297617.IB211_01315c"/>
<name>A0A0S2W2Y7_9FIRM</name>
<dbReference type="Proteomes" id="UP000064844">
    <property type="component" value="Chromosome"/>
</dbReference>
<sequence>MTHTDTFPFFLSRTGGMKNALHIQRSARSFVSSSFDHCRRIWHLALHRRLPGFIGPFPPPLLIRLFDCVSIISDSPGVCQGGRPPRSFPRFPKLGKDAFGKFTKTYRLPAENRVKYLTH</sequence>
<keyword evidence="2" id="KW-1185">Reference proteome</keyword>
<evidence type="ECO:0000313" key="2">
    <source>
        <dbReference type="Proteomes" id="UP000064844"/>
    </source>
</evidence>
<dbReference type="KEGG" id="ibu:IB211_01315c"/>
<organism evidence="1 2">
    <name type="scientific">Intestinimonas butyriciproducens</name>
    <dbReference type="NCBI Taxonomy" id="1297617"/>
    <lineage>
        <taxon>Bacteria</taxon>
        <taxon>Bacillati</taxon>
        <taxon>Bacillota</taxon>
        <taxon>Clostridia</taxon>
        <taxon>Eubacteriales</taxon>
        <taxon>Intestinimonas</taxon>
    </lineage>
</organism>
<gene>
    <name evidence="1" type="ORF">IB211_01315c</name>
</gene>
<reference evidence="2" key="2">
    <citation type="submission" date="2015-04" db="EMBL/GenBank/DDBJ databases">
        <title>A butyrogenic pathway from the amino acid lysine in a human gut commensal.</title>
        <authorList>
            <person name="de Vos W.M."/>
            <person name="Bui N.T.P."/>
            <person name="Plugge C.M."/>
            <person name="Ritari J."/>
        </authorList>
    </citation>
    <scope>NUCLEOTIDE SEQUENCE [LARGE SCALE GENOMIC DNA]</scope>
    <source>
        <strain evidence="2">AF211</strain>
    </source>
</reference>
<dbReference type="AlphaFoldDB" id="A0A0S2W2Y7"/>
<reference evidence="1 2" key="1">
    <citation type="journal article" date="2015" name="Nat. Commun.">
        <title>Production of butyrate from lysine and the Amadori product fructoselysine by a human gut commensal.</title>
        <authorList>
            <person name="Bui T.P."/>
            <person name="Ritari J."/>
            <person name="Boeren S."/>
            <person name="de Waard P."/>
            <person name="Plugge C.M."/>
            <person name="de Vos W.M."/>
        </authorList>
    </citation>
    <scope>NUCLEOTIDE SEQUENCE [LARGE SCALE GENOMIC DNA]</scope>
    <source>
        <strain evidence="1 2">AF211</strain>
    </source>
</reference>
<dbReference type="EMBL" id="CP011307">
    <property type="protein sequence ID" value="ALP93708.1"/>
    <property type="molecule type" value="Genomic_DNA"/>
</dbReference>
<protein>
    <submittedName>
        <fullName evidence="1">Uncharacterized protein</fullName>
    </submittedName>
</protein>
<accession>A0A0S2W2Y7</accession>
<proteinExistence type="predicted"/>